<name>A0ABW5V5F8_9BACI</name>
<dbReference type="InterPro" id="IPR022111">
    <property type="entry name" value="Rhodanese_C"/>
</dbReference>
<dbReference type="InterPro" id="IPR040503">
    <property type="entry name" value="TRHO_N"/>
</dbReference>
<evidence type="ECO:0000256" key="2">
    <source>
        <dbReference type="HAMAP-Rule" id="MF_00469"/>
    </source>
</evidence>
<dbReference type="PANTHER" id="PTHR43268">
    <property type="entry name" value="THIOSULFATE SULFURTRANSFERASE/RHODANESE-LIKE DOMAIN-CONTAINING PROTEIN 2"/>
    <property type="match status" value="1"/>
</dbReference>
<dbReference type="PANTHER" id="PTHR43268:SF3">
    <property type="entry name" value="RHODANESE-LIKE DOMAIN-CONTAINING PROTEIN 7-RELATED"/>
    <property type="match status" value="1"/>
</dbReference>
<keyword evidence="1 2" id="KW-0819">tRNA processing</keyword>
<dbReference type="InterPro" id="IPR020936">
    <property type="entry name" value="TrhO"/>
</dbReference>
<feature type="coiled-coil region" evidence="3">
    <location>
        <begin position="300"/>
        <end position="327"/>
    </location>
</feature>
<dbReference type="InterPro" id="IPR001763">
    <property type="entry name" value="Rhodanese-like_dom"/>
</dbReference>
<reference evidence="6" key="1">
    <citation type="journal article" date="2019" name="Int. J. Syst. Evol. Microbiol.">
        <title>The Global Catalogue of Microorganisms (GCM) 10K type strain sequencing project: providing services to taxonomists for standard genome sequencing and annotation.</title>
        <authorList>
            <consortium name="The Broad Institute Genomics Platform"/>
            <consortium name="The Broad Institute Genome Sequencing Center for Infectious Disease"/>
            <person name="Wu L."/>
            <person name="Ma J."/>
        </authorList>
    </citation>
    <scope>NUCLEOTIDE SEQUENCE [LARGE SCALE GENOMIC DNA]</scope>
    <source>
        <strain evidence="6">TISTR 1535</strain>
    </source>
</reference>
<comment type="similarity">
    <text evidence="2">Belongs to the TrhO family.</text>
</comment>
<dbReference type="Gene3D" id="3.30.70.100">
    <property type="match status" value="1"/>
</dbReference>
<dbReference type="Pfam" id="PF00581">
    <property type="entry name" value="Rhodanese"/>
    <property type="match status" value="1"/>
</dbReference>
<dbReference type="HAMAP" id="MF_00469">
    <property type="entry name" value="TrhO"/>
    <property type="match status" value="1"/>
</dbReference>
<dbReference type="InterPro" id="IPR036873">
    <property type="entry name" value="Rhodanese-like_dom_sf"/>
</dbReference>
<dbReference type="Proteomes" id="UP001597502">
    <property type="component" value="Unassembled WGS sequence"/>
</dbReference>
<protein>
    <recommendedName>
        <fullName evidence="2">tRNA uridine(34) hydroxylase</fullName>
        <ecNumber evidence="2">1.14.-.-</ecNumber>
    </recommendedName>
    <alternativeName>
        <fullName evidence="2">tRNA hydroxylation protein O</fullName>
    </alternativeName>
</protein>
<dbReference type="EC" id="1.14.-.-" evidence="2"/>
<dbReference type="CDD" id="cd01518">
    <property type="entry name" value="RHOD_YceA"/>
    <property type="match status" value="1"/>
</dbReference>
<dbReference type="RefSeq" id="WP_382391193.1">
    <property type="nucleotide sequence ID" value="NZ_JBHUNA010000005.1"/>
</dbReference>
<keyword evidence="2" id="KW-0560">Oxidoreductase</keyword>
<comment type="catalytic activity">
    <reaction evidence="2">
        <text>uridine(34) in tRNA + AH2 + O2 = 5-hydroxyuridine(34) in tRNA + A + H2O</text>
        <dbReference type="Rhea" id="RHEA:64224"/>
        <dbReference type="Rhea" id="RHEA-COMP:11727"/>
        <dbReference type="Rhea" id="RHEA-COMP:13381"/>
        <dbReference type="ChEBI" id="CHEBI:13193"/>
        <dbReference type="ChEBI" id="CHEBI:15377"/>
        <dbReference type="ChEBI" id="CHEBI:15379"/>
        <dbReference type="ChEBI" id="CHEBI:17499"/>
        <dbReference type="ChEBI" id="CHEBI:65315"/>
        <dbReference type="ChEBI" id="CHEBI:136877"/>
    </reaction>
</comment>
<keyword evidence="3" id="KW-0175">Coiled coil</keyword>
<gene>
    <name evidence="2" type="primary">trhO</name>
    <name evidence="5" type="ORF">ACFSUO_03625</name>
</gene>
<evidence type="ECO:0000313" key="5">
    <source>
        <dbReference type="EMBL" id="MFD2760074.1"/>
    </source>
</evidence>
<evidence type="ECO:0000256" key="1">
    <source>
        <dbReference type="ARBA" id="ARBA00022694"/>
    </source>
</evidence>
<dbReference type="SUPFAM" id="SSF52821">
    <property type="entry name" value="Rhodanese/Cell cycle control phosphatase"/>
    <property type="match status" value="1"/>
</dbReference>
<accession>A0ABW5V5F8</accession>
<evidence type="ECO:0000256" key="3">
    <source>
        <dbReference type="SAM" id="Coils"/>
    </source>
</evidence>
<feature type="domain" description="Rhodanese" evidence="4">
    <location>
        <begin position="129"/>
        <end position="223"/>
    </location>
</feature>
<dbReference type="Gene3D" id="3.40.250.10">
    <property type="entry name" value="Rhodanese-like domain"/>
    <property type="match status" value="1"/>
</dbReference>
<proteinExistence type="inferred from homology"/>
<dbReference type="Pfam" id="PF17773">
    <property type="entry name" value="UPF0176_N"/>
    <property type="match status" value="1"/>
</dbReference>
<dbReference type="NCBIfam" id="NF001135">
    <property type="entry name" value="PRK00142.1-3"/>
    <property type="match status" value="1"/>
</dbReference>
<organism evidence="5 6">
    <name type="scientific">Lentibacillus juripiscarius</name>
    <dbReference type="NCBI Taxonomy" id="257446"/>
    <lineage>
        <taxon>Bacteria</taxon>
        <taxon>Bacillati</taxon>
        <taxon>Bacillota</taxon>
        <taxon>Bacilli</taxon>
        <taxon>Bacillales</taxon>
        <taxon>Bacillaceae</taxon>
        <taxon>Lentibacillus</taxon>
    </lineage>
</organism>
<evidence type="ECO:0000313" key="6">
    <source>
        <dbReference type="Proteomes" id="UP001597502"/>
    </source>
</evidence>
<keyword evidence="6" id="KW-1185">Reference proteome</keyword>
<dbReference type="SMART" id="SM00450">
    <property type="entry name" value="RHOD"/>
    <property type="match status" value="1"/>
</dbReference>
<dbReference type="Pfam" id="PF12368">
    <property type="entry name" value="Rhodanese_C"/>
    <property type="match status" value="1"/>
</dbReference>
<evidence type="ECO:0000259" key="4">
    <source>
        <dbReference type="PROSITE" id="PS50206"/>
    </source>
</evidence>
<dbReference type="PROSITE" id="PS50206">
    <property type="entry name" value="RHODANESE_3"/>
    <property type="match status" value="1"/>
</dbReference>
<sequence>MEQDSNYQVLLYYKFVPIEDPVAFSEEHLAFCQDLGLKGRILVAEEGLNGTVSGTVEQTEAYMEAMHQDSRFADMTFKVDKHDGHAFKKMHVRHRPEIVSLRMNEDEAVSPLEKTAKFLSPKEFYETMQEEETVILDARNDYEYDLGHFRGAIRPDIETFRDLPDWIRENKDKLEGKKVLTYCTGGIRCEKFTGWLMEEGIKDVNQLDGGIVTYGKDPEVQGELWDGKCYVFDERISVPINQNEHVVVGKDYFDSQPCERYVNCANPSCNKQIICSEENEHKYMRGCTHECRVSRDNLYVREHNLSQDEIERRLAIIEEENQTKQEA</sequence>
<dbReference type="EMBL" id="JBHUNA010000005">
    <property type="protein sequence ID" value="MFD2760074.1"/>
    <property type="molecule type" value="Genomic_DNA"/>
</dbReference>
<comment type="function">
    <text evidence="2">Catalyzes oxygen-dependent 5-hydroxyuridine (ho5U) modification at position 34 in tRNAs.</text>
</comment>
<comment type="caution">
    <text evidence="5">The sequence shown here is derived from an EMBL/GenBank/DDBJ whole genome shotgun (WGS) entry which is preliminary data.</text>
</comment>